<keyword evidence="3" id="KW-1185">Reference proteome</keyword>
<gene>
    <name evidence="2" type="ORF">GCM10009001_25540</name>
</gene>
<accession>A0ABP3RDN9</accession>
<dbReference type="Proteomes" id="UP001500866">
    <property type="component" value="Unassembled WGS sequence"/>
</dbReference>
<protein>
    <submittedName>
        <fullName evidence="2">Nuclease-related domain-containing protein</fullName>
    </submittedName>
</protein>
<dbReference type="InterPro" id="IPR011528">
    <property type="entry name" value="NERD"/>
</dbReference>
<dbReference type="Pfam" id="PF08378">
    <property type="entry name" value="NERD"/>
    <property type="match status" value="1"/>
</dbReference>
<reference evidence="3" key="1">
    <citation type="journal article" date="2019" name="Int. J. Syst. Evol. Microbiol.">
        <title>The Global Catalogue of Microorganisms (GCM) 10K type strain sequencing project: providing services to taxonomists for standard genome sequencing and annotation.</title>
        <authorList>
            <consortium name="The Broad Institute Genomics Platform"/>
            <consortium name="The Broad Institute Genome Sequencing Center for Infectious Disease"/>
            <person name="Wu L."/>
            <person name="Ma J."/>
        </authorList>
    </citation>
    <scope>NUCLEOTIDE SEQUENCE [LARGE SCALE GENOMIC DNA]</scope>
    <source>
        <strain evidence="3">JCM 15395</strain>
    </source>
</reference>
<dbReference type="RefSeq" id="WP_343813730.1">
    <property type="nucleotide sequence ID" value="NZ_BAAADS010000018.1"/>
</dbReference>
<feature type="domain" description="NERD" evidence="1">
    <location>
        <begin position="41"/>
        <end position="158"/>
    </location>
</feature>
<sequence>MILKPLVKSRYIFQLEALDRRVSELHPQKERIGNKLRNELTGFRGEQALTFPLSLLPEADYGIIHNPRLGDSNDKFFEIDVLLLAQSNILLLESKNWYGTLLFDEDKQVIRIGDTGVEEGLPNPIPQVKLQAYRLRKWLNKHGFPQIPILHFVVISYPTTIIKPMFPHQSIPEEVIHSNLLHQNIQRLNKQYQTSILDKGVINKLTSLIMEKHTDPEIDVLHKFHVAENELIHGVFCPNCHAVPMVLENGNWHCGSCNHSSKDAHLSSLTDRKLLIGNSITNREAREFLLVNSPYQMKRLLIRGQYRFTGDKNKRIYIL</sequence>
<organism evidence="2 3">
    <name type="scientific">Virgibacillus siamensis</name>
    <dbReference type="NCBI Taxonomy" id="480071"/>
    <lineage>
        <taxon>Bacteria</taxon>
        <taxon>Bacillati</taxon>
        <taxon>Bacillota</taxon>
        <taxon>Bacilli</taxon>
        <taxon>Bacillales</taxon>
        <taxon>Bacillaceae</taxon>
        <taxon>Virgibacillus</taxon>
    </lineage>
</organism>
<evidence type="ECO:0000259" key="1">
    <source>
        <dbReference type="PROSITE" id="PS50965"/>
    </source>
</evidence>
<evidence type="ECO:0000313" key="2">
    <source>
        <dbReference type="EMBL" id="GAA0607138.1"/>
    </source>
</evidence>
<evidence type="ECO:0000313" key="3">
    <source>
        <dbReference type="Proteomes" id="UP001500866"/>
    </source>
</evidence>
<name>A0ABP3RDN9_9BACI</name>
<dbReference type="EMBL" id="BAAADS010000018">
    <property type="protein sequence ID" value="GAA0607138.1"/>
    <property type="molecule type" value="Genomic_DNA"/>
</dbReference>
<dbReference type="PROSITE" id="PS50965">
    <property type="entry name" value="NERD"/>
    <property type="match status" value="1"/>
</dbReference>
<proteinExistence type="predicted"/>
<comment type="caution">
    <text evidence="2">The sequence shown here is derived from an EMBL/GenBank/DDBJ whole genome shotgun (WGS) entry which is preliminary data.</text>
</comment>